<dbReference type="SUPFAM" id="SSF48576">
    <property type="entry name" value="Terpenoid synthases"/>
    <property type="match status" value="1"/>
</dbReference>
<proteinExistence type="predicted"/>
<dbReference type="InterPro" id="IPR008949">
    <property type="entry name" value="Isoprenoid_synthase_dom_sf"/>
</dbReference>
<dbReference type="AlphaFoldDB" id="A0A0C3NTD9"/>
<protein>
    <recommendedName>
        <fullName evidence="3">Terpene synthase</fullName>
    </recommendedName>
</protein>
<dbReference type="Proteomes" id="UP000054217">
    <property type="component" value="Unassembled WGS sequence"/>
</dbReference>
<name>A0A0C3NTD9_PISTI</name>
<accession>A0A0C3NTD9</accession>
<dbReference type="InParanoid" id="A0A0C3NTD9"/>
<evidence type="ECO:0008006" key="3">
    <source>
        <dbReference type="Google" id="ProtNLM"/>
    </source>
</evidence>
<dbReference type="OrthoDB" id="2861623at2759"/>
<evidence type="ECO:0000313" key="2">
    <source>
        <dbReference type="Proteomes" id="UP000054217"/>
    </source>
</evidence>
<dbReference type="Pfam" id="PF19086">
    <property type="entry name" value="Terpene_syn_C_2"/>
    <property type="match status" value="1"/>
</dbReference>
<dbReference type="Gene3D" id="1.10.600.10">
    <property type="entry name" value="Farnesyl Diphosphate Synthase"/>
    <property type="match status" value="1"/>
</dbReference>
<evidence type="ECO:0000313" key="1">
    <source>
        <dbReference type="EMBL" id="KIN98498.1"/>
    </source>
</evidence>
<dbReference type="STRING" id="870435.A0A0C3NTD9"/>
<keyword evidence="2" id="KW-1185">Reference proteome</keyword>
<dbReference type="EMBL" id="KN832014">
    <property type="protein sequence ID" value="KIN98498.1"/>
    <property type="molecule type" value="Genomic_DNA"/>
</dbReference>
<dbReference type="HOGENOM" id="CLU_042538_2_2_1"/>
<reference evidence="2" key="2">
    <citation type="submission" date="2015-01" db="EMBL/GenBank/DDBJ databases">
        <title>Evolutionary Origins and Diversification of the Mycorrhizal Mutualists.</title>
        <authorList>
            <consortium name="DOE Joint Genome Institute"/>
            <consortium name="Mycorrhizal Genomics Consortium"/>
            <person name="Kohler A."/>
            <person name="Kuo A."/>
            <person name="Nagy L.G."/>
            <person name="Floudas D."/>
            <person name="Copeland A."/>
            <person name="Barry K.W."/>
            <person name="Cichocki N."/>
            <person name="Veneault-Fourrey C."/>
            <person name="LaButti K."/>
            <person name="Lindquist E.A."/>
            <person name="Lipzen A."/>
            <person name="Lundell T."/>
            <person name="Morin E."/>
            <person name="Murat C."/>
            <person name="Riley R."/>
            <person name="Ohm R."/>
            <person name="Sun H."/>
            <person name="Tunlid A."/>
            <person name="Henrissat B."/>
            <person name="Grigoriev I.V."/>
            <person name="Hibbett D.S."/>
            <person name="Martin F."/>
        </authorList>
    </citation>
    <scope>NUCLEOTIDE SEQUENCE [LARGE SCALE GENOMIC DNA]</scope>
    <source>
        <strain evidence="2">Marx 270</strain>
    </source>
</reference>
<organism evidence="1 2">
    <name type="scientific">Pisolithus tinctorius Marx 270</name>
    <dbReference type="NCBI Taxonomy" id="870435"/>
    <lineage>
        <taxon>Eukaryota</taxon>
        <taxon>Fungi</taxon>
        <taxon>Dikarya</taxon>
        <taxon>Basidiomycota</taxon>
        <taxon>Agaricomycotina</taxon>
        <taxon>Agaricomycetes</taxon>
        <taxon>Agaricomycetidae</taxon>
        <taxon>Boletales</taxon>
        <taxon>Sclerodermatineae</taxon>
        <taxon>Pisolithaceae</taxon>
        <taxon>Pisolithus</taxon>
    </lineage>
</organism>
<sequence length="330" mass="36835">MNESRAAVEGQSSRTICIQLPDLLAVCSPFELRTNRHCKVISLESEKWLLNSRVALPSMKWGSAKVGLLAAACYPTTDAPQLRLIADVLGLLVYQLDHQTLGTSTDDHSDAESECSDTRTEQGIFSLLSDRLSSAAYRNPAWYIRFHKAQRAFLHARCETPAFDVGNLERYISFRRQHCGFLMPLEMIAYAGDLRLPENLLSNERLEILRDCACDIAALSEDIVYCAKGTPIDPLNVLSVIESGSLEDALVMAGNIVNQRVNAFLDVERALLQGLTMDTQSGNESIRSYVQGLRDWVAGFVNWLYETERYFGDKGSEVRAFGWVFVPVQG</sequence>
<reference evidence="1 2" key="1">
    <citation type="submission" date="2014-04" db="EMBL/GenBank/DDBJ databases">
        <authorList>
            <consortium name="DOE Joint Genome Institute"/>
            <person name="Kuo A."/>
            <person name="Kohler A."/>
            <person name="Costa M.D."/>
            <person name="Nagy L.G."/>
            <person name="Floudas D."/>
            <person name="Copeland A."/>
            <person name="Barry K.W."/>
            <person name="Cichocki N."/>
            <person name="Veneault-Fourrey C."/>
            <person name="LaButti K."/>
            <person name="Lindquist E.A."/>
            <person name="Lipzen A."/>
            <person name="Lundell T."/>
            <person name="Morin E."/>
            <person name="Murat C."/>
            <person name="Sun H."/>
            <person name="Tunlid A."/>
            <person name="Henrissat B."/>
            <person name="Grigoriev I.V."/>
            <person name="Hibbett D.S."/>
            <person name="Martin F."/>
            <person name="Nordberg H.P."/>
            <person name="Cantor M.N."/>
            <person name="Hua S.X."/>
        </authorList>
    </citation>
    <scope>NUCLEOTIDE SEQUENCE [LARGE SCALE GENOMIC DNA]</scope>
    <source>
        <strain evidence="1 2">Marx 270</strain>
    </source>
</reference>
<gene>
    <name evidence="1" type="ORF">M404DRAFT_157329</name>
</gene>